<proteinExistence type="predicted"/>
<dbReference type="InterPro" id="IPR050491">
    <property type="entry name" value="AmpC-like"/>
</dbReference>
<dbReference type="PANTHER" id="PTHR46825">
    <property type="entry name" value="D-ALANYL-D-ALANINE-CARBOXYPEPTIDASE/ENDOPEPTIDASE AMPH"/>
    <property type="match status" value="1"/>
</dbReference>
<evidence type="ECO:0000313" key="5">
    <source>
        <dbReference type="Proteomes" id="UP000762676"/>
    </source>
</evidence>
<keyword evidence="2" id="KW-0732">Signal</keyword>
<dbReference type="PANTHER" id="PTHR46825:SF15">
    <property type="entry name" value="BETA-LACTAMASE-RELATED DOMAIN-CONTAINING PROTEIN"/>
    <property type="match status" value="1"/>
</dbReference>
<feature type="compositionally biased region" description="Low complexity" evidence="1">
    <location>
        <begin position="123"/>
        <end position="132"/>
    </location>
</feature>
<evidence type="ECO:0000259" key="3">
    <source>
        <dbReference type="Pfam" id="PF00144"/>
    </source>
</evidence>
<protein>
    <submittedName>
        <fullName evidence="4">Penicillin-binding protein 4-like isoform X1</fullName>
    </submittedName>
</protein>
<accession>A0AAV4FLA2</accession>
<feature type="compositionally biased region" description="Polar residues" evidence="1">
    <location>
        <begin position="64"/>
        <end position="73"/>
    </location>
</feature>
<feature type="chain" id="PRO_5043752674" evidence="2">
    <location>
        <begin position="25"/>
        <end position="769"/>
    </location>
</feature>
<name>A0AAV4FLA2_9GAST</name>
<dbReference type="InterPro" id="IPR012338">
    <property type="entry name" value="Beta-lactam/transpept-like"/>
</dbReference>
<dbReference type="Proteomes" id="UP000762676">
    <property type="component" value="Unassembled WGS sequence"/>
</dbReference>
<feature type="compositionally biased region" description="Basic residues" evidence="1">
    <location>
        <begin position="99"/>
        <end position="111"/>
    </location>
</feature>
<dbReference type="Gene3D" id="3.40.710.10">
    <property type="entry name" value="DD-peptidase/beta-lactamase superfamily"/>
    <property type="match status" value="1"/>
</dbReference>
<evidence type="ECO:0000313" key="4">
    <source>
        <dbReference type="EMBL" id="GFR73070.1"/>
    </source>
</evidence>
<keyword evidence="5" id="KW-1185">Reference proteome</keyword>
<dbReference type="InterPro" id="IPR001466">
    <property type="entry name" value="Beta-lactam-related"/>
</dbReference>
<reference evidence="4 5" key="1">
    <citation type="journal article" date="2021" name="Elife">
        <title>Chloroplast acquisition without the gene transfer in kleptoplastic sea slugs, Plakobranchus ocellatus.</title>
        <authorList>
            <person name="Maeda T."/>
            <person name="Takahashi S."/>
            <person name="Yoshida T."/>
            <person name="Shimamura S."/>
            <person name="Takaki Y."/>
            <person name="Nagai Y."/>
            <person name="Toyoda A."/>
            <person name="Suzuki Y."/>
            <person name="Arimoto A."/>
            <person name="Ishii H."/>
            <person name="Satoh N."/>
            <person name="Nishiyama T."/>
            <person name="Hasebe M."/>
            <person name="Maruyama T."/>
            <person name="Minagawa J."/>
            <person name="Obokata J."/>
            <person name="Shigenobu S."/>
        </authorList>
    </citation>
    <scope>NUCLEOTIDE SEQUENCE [LARGE SCALE GENOMIC DNA]</scope>
</reference>
<evidence type="ECO:0000256" key="2">
    <source>
        <dbReference type="SAM" id="SignalP"/>
    </source>
</evidence>
<dbReference type="AlphaFoldDB" id="A0AAV4FLA2"/>
<sequence>MHQEAVSAALAVLCLTCQFHVDHAYGSSVMNLSSYSHRSEPIGVIQNTSDLTLPSTKHQHNRNHTQSSAYTNTTKTTVFSSDVYADGSSGRNHSYAGGHGHHPIRHHRNHREGRSGINSTNMSSIPGGSNSSSEDDSNRSCITDSTRSQVSEAQLSKNIDQFVTRMLNCHRSTTAMTLAVVKGGRTILTKGYGRSNVRKGKPVTSRTRFAIGSLTKAFTATVVVQWLHQNNKSVDTPIQSFYPSFRVTDELRSRMATFQDLLAHRMGIPGNFKPLLVGFPKGLTRAQFVRAMADMPTWLSFRDKFSYNNYMYTIAAHVIEKMSRDKTWEELVRDQLLIPLNMTDTGFFMEPMSGTSGNDMSNVTMNNTSSKQSPEGFHLSDFAHGCAKLNGALEDVSPKLWLSIVPCGPAGAIYSNAEDMAKWMNFQLSKGQGPHGDLVVDPEVLSTTWKPSMLTFGPAKKQLRPAAPVGHVTYGYGLGWVSAVYRGFNHLFHTGGYLTHSSRLWLFQDLNAGIYLTVNGPQTRKRKANLIKSVMYYAADELLGEPHWFNSCSACKSFPDFTPNPSNLTSSHKMKTKKSKNYSNLDIPTGSQQFSNRNNTTGNQSLFICSDCPHISFFVGTYKHKCFGKIQISLTPGNASEKRLVYRFGRFGQATFSRISALSFEGKYDGALQIFNKPGKASETLLFSQNEIGHIDSLQYLLEGKDKWTTFKRMSDEPEQPRIHAVKTRAVDDETSRDVGSCLQSDKIVTVLAVCLKIFVSFTICQLTI</sequence>
<feature type="region of interest" description="Disordered" evidence="1">
    <location>
        <begin position="89"/>
        <end position="149"/>
    </location>
</feature>
<feature type="domain" description="Beta-lactamase-related" evidence="3">
    <location>
        <begin position="163"/>
        <end position="526"/>
    </location>
</feature>
<gene>
    <name evidence="4" type="ORF">ElyMa_003856800</name>
</gene>
<dbReference type="SUPFAM" id="SSF56601">
    <property type="entry name" value="beta-lactamase/transpeptidase-like"/>
    <property type="match status" value="1"/>
</dbReference>
<organism evidence="4 5">
    <name type="scientific">Elysia marginata</name>
    <dbReference type="NCBI Taxonomy" id="1093978"/>
    <lineage>
        <taxon>Eukaryota</taxon>
        <taxon>Metazoa</taxon>
        <taxon>Spiralia</taxon>
        <taxon>Lophotrochozoa</taxon>
        <taxon>Mollusca</taxon>
        <taxon>Gastropoda</taxon>
        <taxon>Heterobranchia</taxon>
        <taxon>Euthyneura</taxon>
        <taxon>Panpulmonata</taxon>
        <taxon>Sacoglossa</taxon>
        <taxon>Placobranchoidea</taxon>
        <taxon>Plakobranchidae</taxon>
        <taxon>Elysia</taxon>
    </lineage>
</organism>
<feature type="region of interest" description="Disordered" evidence="1">
    <location>
        <begin position="52"/>
        <end position="73"/>
    </location>
</feature>
<feature type="signal peptide" evidence="2">
    <location>
        <begin position="1"/>
        <end position="24"/>
    </location>
</feature>
<dbReference type="EMBL" id="BMAT01007869">
    <property type="protein sequence ID" value="GFR73070.1"/>
    <property type="molecule type" value="Genomic_DNA"/>
</dbReference>
<dbReference type="Pfam" id="PF00144">
    <property type="entry name" value="Beta-lactamase"/>
    <property type="match status" value="1"/>
</dbReference>
<comment type="caution">
    <text evidence="4">The sequence shown here is derived from an EMBL/GenBank/DDBJ whole genome shotgun (WGS) entry which is preliminary data.</text>
</comment>
<evidence type="ECO:0000256" key="1">
    <source>
        <dbReference type="SAM" id="MobiDB-lite"/>
    </source>
</evidence>